<dbReference type="PROSITE" id="PS51462">
    <property type="entry name" value="NUDIX"/>
    <property type="match status" value="1"/>
</dbReference>
<feature type="domain" description="Nudix hydrolase" evidence="3">
    <location>
        <begin position="41"/>
        <end position="170"/>
    </location>
</feature>
<dbReference type="RefSeq" id="WP_267636675.1">
    <property type="nucleotide sequence ID" value="NZ_JAODIY010000005.1"/>
</dbReference>
<protein>
    <submittedName>
        <fullName evidence="4">NUDIX hydrolase</fullName>
        <ecNumber evidence="4">3.6.-.-</ecNumber>
    </submittedName>
</protein>
<dbReference type="PANTHER" id="PTHR11839:SF18">
    <property type="entry name" value="NUDIX HYDROLASE DOMAIN-CONTAINING PROTEIN"/>
    <property type="match status" value="1"/>
</dbReference>
<dbReference type="PANTHER" id="PTHR11839">
    <property type="entry name" value="UDP/ADP-SUGAR PYROPHOSPHATASE"/>
    <property type="match status" value="1"/>
</dbReference>
<comment type="cofactor">
    <cofactor evidence="1">
        <name>Mg(2+)</name>
        <dbReference type="ChEBI" id="CHEBI:18420"/>
    </cofactor>
</comment>
<dbReference type="Pfam" id="PF00293">
    <property type="entry name" value="NUDIX"/>
    <property type="match status" value="1"/>
</dbReference>
<evidence type="ECO:0000313" key="4">
    <source>
        <dbReference type="EMBL" id="MFC7127190.1"/>
    </source>
</evidence>
<dbReference type="PROSITE" id="PS00893">
    <property type="entry name" value="NUDIX_BOX"/>
    <property type="match status" value="1"/>
</dbReference>
<keyword evidence="2 4" id="KW-0378">Hydrolase</keyword>
<evidence type="ECO:0000313" key="5">
    <source>
        <dbReference type="Proteomes" id="UP001596414"/>
    </source>
</evidence>
<dbReference type="InterPro" id="IPR020084">
    <property type="entry name" value="NUDIX_hydrolase_CS"/>
</dbReference>
<dbReference type="CDD" id="cd03424">
    <property type="entry name" value="NUDIX_ADPRase_Nudt5_UGPPase_Nudt14"/>
    <property type="match status" value="1"/>
</dbReference>
<sequence length="181" mass="20097">MTDLSWETLDSDISYTCGGFDVINEQVQLPDGTAAEFDYLSENPSVVVLPFTSDGDVVLIEEWRQAVKRHNRGLPAGGLEGEESPEEAVHRELREETGYETDAIAHLTTVEPANGFSDAVFHYYVANDCKPTGSQHLDTDESIEVRKAPFSAVLESVRTGEIRDGRSAHALLYYALFERDL</sequence>
<dbReference type="EMBL" id="JBHSZQ010000049">
    <property type="protein sequence ID" value="MFC7127190.1"/>
    <property type="molecule type" value="Genomic_DNA"/>
</dbReference>
<evidence type="ECO:0000256" key="1">
    <source>
        <dbReference type="ARBA" id="ARBA00001946"/>
    </source>
</evidence>
<dbReference type="EC" id="3.6.-.-" evidence="4"/>
<gene>
    <name evidence="4" type="ORF">ACFQJ7_14370</name>
</gene>
<proteinExistence type="predicted"/>
<dbReference type="Gene3D" id="3.90.79.10">
    <property type="entry name" value="Nucleoside Triphosphate Pyrophosphohydrolase"/>
    <property type="match status" value="1"/>
</dbReference>
<dbReference type="InterPro" id="IPR000086">
    <property type="entry name" value="NUDIX_hydrolase_dom"/>
</dbReference>
<dbReference type="InterPro" id="IPR015797">
    <property type="entry name" value="NUDIX_hydrolase-like_dom_sf"/>
</dbReference>
<evidence type="ECO:0000256" key="2">
    <source>
        <dbReference type="ARBA" id="ARBA00022801"/>
    </source>
</evidence>
<dbReference type="SUPFAM" id="SSF55811">
    <property type="entry name" value="Nudix"/>
    <property type="match status" value="1"/>
</dbReference>
<accession>A0ABD5X7K4</accession>
<dbReference type="GO" id="GO:0016787">
    <property type="term" value="F:hydrolase activity"/>
    <property type="evidence" value="ECO:0007669"/>
    <property type="project" value="UniProtKB-KW"/>
</dbReference>
<evidence type="ECO:0000259" key="3">
    <source>
        <dbReference type="PROSITE" id="PS51462"/>
    </source>
</evidence>
<dbReference type="AlphaFoldDB" id="A0ABD5X7K4"/>
<name>A0ABD5X7K4_9EURY</name>
<reference evidence="4 5" key="1">
    <citation type="journal article" date="2014" name="Int. J. Syst. Evol. Microbiol.">
        <title>Complete genome sequence of Corynebacterium casei LMG S-19264T (=DSM 44701T), isolated from a smear-ripened cheese.</title>
        <authorList>
            <consortium name="US DOE Joint Genome Institute (JGI-PGF)"/>
            <person name="Walter F."/>
            <person name="Albersmeier A."/>
            <person name="Kalinowski J."/>
            <person name="Ruckert C."/>
        </authorList>
    </citation>
    <scope>NUCLEOTIDE SEQUENCE [LARGE SCALE GENOMIC DNA]</scope>
    <source>
        <strain evidence="4 5">CGMCC 4.7215</strain>
    </source>
</reference>
<organism evidence="4 5">
    <name type="scientific">Halovenus rubra</name>
    <dbReference type="NCBI Taxonomy" id="869890"/>
    <lineage>
        <taxon>Archaea</taxon>
        <taxon>Methanobacteriati</taxon>
        <taxon>Methanobacteriota</taxon>
        <taxon>Stenosarchaea group</taxon>
        <taxon>Halobacteria</taxon>
        <taxon>Halobacteriales</taxon>
        <taxon>Haloarculaceae</taxon>
        <taxon>Halovenus</taxon>
    </lineage>
</organism>
<comment type="caution">
    <text evidence="4">The sequence shown here is derived from an EMBL/GenBank/DDBJ whole genome shotgun (WGS) entry which is preliminary data.</text>
</comment>
<dbReference type="Proteomes" id="UP001596414">
    <property type="component" value="Unassembled WGS sequence"/>
</dbReference>